<feature type="transmembrane region" description="Helical" evidence="1">
    <location>
        <begin position="176"/>
        <end position="195"/>
    </location>
</feature>
<feature type="transmembrane region" description="Helical" evidence="1">
    <location>
        <begin position="349"/>
        <end position="370"/>
    </location>
</feature>
<dbReference type="InterPro" id="IPR012507">
    <property type="entry name" value="YibE_F"/>
</dbReference>
<reference evidence="2 3" key="1">
    <citation type="journal article" date="2009" name="Environ. Microbiol.">
        <title>Genome sequence of Desulfobacterium autotrophicum HRM2, a marine sulfate reducer oxidizing organic carbon completely to carbon dioxide.</title>
        <authorList>
            <person name="Strittmatter A.W."/>
            <person name="Liesegang H."/>
            <person name="Rabus R."/>
            <person name="Decker I."/>
            <person name="Amann J."/>
            <person name="Andres S."/>
            <person name="Henne A."/>
            <person name="Fricke W.F."/>
            <person name="Martinez-Arias R."/>
            <person name="Bartels D."/>
            <person name="Goesmann A."/>
            <person name="Krause L."/>
            <person name="Puehler A."/>
            <person name="Klenk H.P."/>
            <person name="Richter M."/>
            <person name="Schuler M."/>
            <person name="Gloeckner F.O."/>
            <person name="Meyerdierks A."/>
            <person name="Gottschalk G."/>
            <person name="Amann R."/>
        </authorList>
    </citation>
    <scope>NUCLEOTIDE SEQUENCE [LARGE SCALE GENOMIC DNA]</scope>
    <source>
        <strain evidence="3">ATCC 43914 / DSM 3382 / HRM2</strain>
    </source>
</reference>
<evidence type="ECO:0000313" key="3">
    <source>
        <dbReference type="Proteomes" id="UP000000442"/>
    </source>
</evidence>
<keyword evidence="1" id="KW-0812">Transmembrane</keyword>
<organism evidence="2 3">
    <name type="scientific">Desulforapulum autotrophicum (strain ATCC 43914 / DSM 3382 / VKM B-1955 / HRM2)</name>
    <name type="common">Desulfobacterium autotrophicum</name>
    <dbReference type="NCBI Taxonomy" id="177437"/>
    <lineage>
        <taxon>Bacteria</taxon>
        <taxon>Pseudomonadati</taxon>
        <taxon>Thermodesulfobacteriota</taxon>
        <taxon>Desulfobacteria</taxon>
        <taxon>Desulfobacterales</taxon>
        <taxon>Desulfobacteraceae</taxon>
        <taxon>Desulforapulum</taxon>
    </lineage>
</organism>
<gene>
    <name evidence="2" type="ordered locus">HRM2_01870</name>
</gene>
<dbReference type="Proteomes" id="UP000000442">
    <property type="component" value="Chromosome"/>
</dbReference>
<dbReference type="KEGG" id="dat:HRM2_01870"/>
<keyword evidence="1" id="KW-1133">Transmembrane helix</keyword>
<evidence type="ECO:0000256" key="1">
    <source>
        <dbReference type="SAM" id="Phobius"/>
    </source>
</evidence>
<accession>C0QFB3</accession>
<feature type="transmembrane region" description="Helical" evidence="1">
    <location>
        <begin position="202"/>
        <end position="222"/>
    </location>
</feature>
<evidence type="ECO:0000313" key="2">
    <source>
        <dbReference type="EMBL" id="ACN13309.1"/>
    </source>
</evidence>
<proteinExistence type="predicted"/>
<dbReference type="Pfam" id="PF07907">
    <property type="entry name" value="YibE_F"/>
    <property type="match status" value="1"/>
</dbReference>
<feature type="transmembrane region" description="Helical" evidence="1">
    <location>
        <begin position="320"/>
        <end position="342"/>
    </location>
</feature>
<feature type="transmembrane region" description="Helical" evidence="1">
    <location>
        <begin position="125"/>
        <end position="144"/>
    </location>
</feature>
<dbReference type="AlphaFoldDB" id="C0QFB3"/>
<dbReference type="eggNOG" id="COG5438">
    <property type="taxonomic scope" value="Bacteria"/>
</dbReference>
<protein>
    <submittedName>
        <fullName evidence="2">Uncharacterized conserved multi-transmembrane protein</fullName>
    </submittedName>
</protein>
<dbReference type="OrthoDB" id="5753718at2"/>
<keyword evidence="3" id="KW-1185">Reference proteome</keyword>
<feature type="transmembrane region" description="Helical" evidence="1">
    <location>
        <begin position="12"/>
        <end position="32"/>
    </location>
</feature>
<name>C0QFB3_DESAH</name>
<keyword evidence="1" id="KW-0472">Membrane</keyword>
<dbReference type="PANTHER" id="PTHR41771:SF1">
    <property type="entry name" value="MEMBRANE PROTEIN"/>
    <property type="match status" value="1"/>
</dbReference>
<sequence>MFNKLGFKENIPILLILMIICTILSFLPNPYYKTGEKAIRCKGKIMDADNSDILQYGMVKKGTQTVVLQLISGKFKGRTLKAGNQLMGQMDRDKLFKKGDTALVVLSLDENQNIVFVNPQAHYRINSLIFLFAIFTAGLILFGGWTGARSFFSFIISALIIWKLLIPAFLNGYPPVSTAFAVIILLCSIIIFLVAGVNTKGFAAFAGAILGVLTSCFLSLYFTPELNLHGAIMPFAETLLYSGYGHLDMTGVFIAGIFICASGAVMDLAMDVAASMDELIKKKPTLGRKDLFFSGLRISRTVVGTMTTTLLFAYSGGYVTLLMAFMAQGVPVLSMFNLIYVAAEIMKTLIGSIGLVMVGPFTALVGSFVLTPSAVRKRINASQ</sequence>
<feature type="transmembrane region" description="Helical" evidence="1">
    <location>
        <begin position="249"/>
        <end position="270"/>
    </location>
</feature>
<dbReference type="HOGENOM" id="CLU_028166_4_0_7"/>
<dbReference type="PANTHER" id="PTHR41771">
    <property type="entry name" value="MEMBRANE PROTEIN-RELATED"/>
    <property type="match status" value="1"/>
</dbReference>
<dbReference type="EMBL" id="CP001087">
    <property type="protein sequence ID" value="ACN13309.1"/>
    <property type="molecule type" value="Genomic_DNA"/>
</dbReference>
<dbReference type="RefSeq" id="WP_012662558.1">
    <property type="nucleotide sequence ID" value="NC_012108.1"/>
</dbReference>